<evidence type="ECO:0000313" key="1">
    <source>
        <dbReference type="EMBL" id="EYC26813.1"/>
    </source>
</evidence>
<accession>A0A016VJ62</accession>
<dbReference type="EMBL" id="JARK01001346">
    <property type="protein sequence ID" value="EYC26813.1"/>
    <property type="molecule type" value="Genomic_DNA"/>
</dbReference>
<sequence length="87" mass="9754">MYVQTFSGLFTVFKGSIHGKFRDHVICSDLIRIACDFCNRNHEAACVCLATFWQARVISSPTSSLRSPRVLCTRLIMGSILKSGRVE</sequence>
<dbReference type="Proteomes" id="UP000024635">
    <property type="component" value="Unassembled WGS sequence"/>
</dbReference>
<keyword evidence="2" id="KW-1185">Reference proteome</keyword>
<evidence type="ECO:0000313" key="2">
    <source>
        <dbReference type="Proteomes" id="UP000024635"/>
    </source>
</evidence>
<protein>
    <submittedName>
        <fullName evidence="1">Uncharacterized protein</fullName>
    </submittedName>
</protein>
<comment type="caution">
    <text evidence="1">The sequence shown here is derived from an EMBL/GenBank/DDBJ whole genome shotgun (WGS) entry which is preliminary data.</text>
</comment>
<name>A0A016VJ62_9BILA</name>
<proteinExistence type="predicted"/>
<dbReference type="AlphaFoldDB" id="A0A016VJ62"/>
<organism evidence="1 2">
    <name type="scientific">Ancylostoma ceylanicum</name>
    <dbReference type="NCBI Taxonomy" id="53326"/>
    <lineage>
        <taxon>Eukaryota</taxon>
        <taxon>Metazoa</taxon>
        <taxon>Ecdysozoa</taxon>
        <taxon>Nematoda</taxon>
        <taxon>Chromadorea</taxon>
        <taxon>Rhabditida</taxon>
        <taxon>Rhabditina</taxon>
        <taxon>Rhabditomorpha</taxon>
        <taxon>Strongyloidea</taxon>
        <taxon>Ancylostomatidae</taxon>
        <taxon>Ancylostomatinae</taxon>
        <taxon>Ancylostoma</taxon>
    </lineage>
</organism>
<reference evidence="2" key="1">
    <citation type="journal article" date="2015" name="Nat. Genet.">
        <title>The genome and transcriptome of the zoonotic hookworm Ancylostoma ceylanicum identify infection-specific gene families.</title>
        <authorList>
            <person name="Schwarz E.M."/>
            <person name="Hu Y."/>
            <person name="Antoshechkin I."/>
            <person name="Miller M.M."/>
            <person name="Sternberg P.W."/>
            <person name="Aroian R.V."/>
        </authorList>
    </citation>
    <scope>NUCLEOTIDE SEQUENCE</scope>
    <source>
        <strain evidence="2">HY135</strain>
    </source>
</reference>
<gene>
    <name evidence="1" type="primary">Acey_s0010.g978</name>
    <name evidence="1" type="ORF">Y032_0010g978</name>
</gene>